<feature type="transmembrane region" description="Helical" evidence="1">
    <location>
        <begin position="31"/>
        <end position="50"/>
    </location>
</feature>
<dbReference type="Pfam" id="PF00892">
    <property type="entry name" value="EamA"/>
    <property type="match status" value="1"/>
</dbReference>
<reference evidence="3" key="1">
    <citation type="submission" date="2021-06" db="EMBL/GenBank/DDBJ databases">
        <authorList>
            <person name="Kallberg Y."/>
            <person name="Tangrot J."/>
            <person name="Rosling A."/>
        </authorList>
    </citation>
    <scope>NUCLEOTIDE SEQUENCE</scope>
    <source>
        <strain evidence="3">FL966</strain>
    </source>
</reference>
<dbReference type="EMBL" id="CAJVQA010002943">
    <property type="protein sequence ID" value="CAG8561317.1"/>
    <property type="molecule type" value="Genomic_DNA"/>
</dbReference>
<keyword evidence="1" id="KW-0812">Transmembrane</keyword>
<dbReference type="PANTHER" id="PTHR13146">
    <property type="match status" value="1"/>
</dbReference>
<dbReference type="Proteomes" id="UP000789759">
    <property type="component" value="Unassembled WGS sequence"/>
</dbReference>
<name>A0A9N9FWK4_9GLOM</name>
<feature type="domain" description="EamA" evidence="2">
    <location>
        <begin position="94"/>
        <end position="173"/>
    </location>
</feature>
<feature type="transmembrane region" description="Helical" evidence="1">
    <location>
        <begin position="157"/>
        <end position="177"/>
    </location>
</feature>
<keyword evidence="4" id="KW-1185">Reference proteome</keyword>
<feature type="transmembrane region" description="Helical" evidence="1">
    <location>
        <begin position="256"/>
        <end position="281"/>
    </location>
</feature>
<dbReference type="InterPro" id="IPR000620">
    <property type="entry name" value="EamA_dom"/>
</dbReference>
<evidence type="ECO:0000313" key="4">
    <source>
        <dbReference type="Proteomes" id="UP000789759"/>
    </source>
</evidence>
<feature type="transmembrane region" description="Helical" evidence="1">
    <location>
        <begin position="197"/>
        <end position="219"/>
    </location>
</feature>
<organism evidence="3 4">
    <name type="scientific">Cetraspora pellucida</name>
    <dbReference type="NCBI Taxonomy" id="1433469"/>
    <lineage>
        <taxon>Eukaryota</taxon>
        <taxon>Fungi</taxon>
        <taxon>Fungi incertae sedis</taxon>
        <taxon>Mucoromycota</taxon>
        <taxon>Glomeromycotina</taxon>
        <taxon>Glomeromycetes</taxon>
        <taxon>Diversisporales</taxon>
        <taxon>Gigasporaceae</taxon>
        <taxon>Cetraspora</taxon>
    </lineage>
</organism>
<feature type="transmembrane region" description="Helical" evidence="1">
    <location>
        <begin position="99"/>
        <end position="126"/>
    </location>
</feature>
<comment type="caution">
    <text evidence="3">The sequence shown here is derived from an EMBL/GenBank/DDBJ whole genome shotgun (WGS) entry which is preliminary data.</text>
</comment>
<keyword evidence="1" id="KW-1133">Transmembrane helix</keyword>
<feature type="transmembrane region" description="Helical" evidence="1">
    <location>
        <begin position="7"/>
        <end position="25"/>
    </location>
</feature>
<dbReference type="OrthoDB" id="29773at2759"/>
<keyword evidence="1" id="KW-0472">Membrane</keyword>
<dbReference type="AlphaFoldDB" id="A0A9N9FWK4"/>
<evidence type="ECO:0000259" key="2">
    <source>
        <dbReference type="Pfam" id="PF00892"/>
    </source>
</evidence>
<dbReference type="SUPFAM" id="SSF103481">
    <property type="entry name" value="Multidrug resistance efflux transporter EmrE"/>
    <property type="match status" value="1"/>
</dbReference>
<gene>
    <name evidence="3" type="ORF">CPELLU_LOCUS5213</name>
</gene>
<proteinExistence type="predicted"/>
<evidence type="ECO:0000256" key="1">
    <source>
        <dbReference type="SAM" id="Phobius"/>
    </source>
</evidence>
<sequence length="304" mass="33782">MSRIIPSLIAIIVYQGIYLLAGFYQTLTIQYLYYQGAATLVGILLMPAWFAKRKVNEPIIDKTEDPELDMVTKALKDYQLLPEDESMTNGSKLSSPKEVVNYCFIFAVSLLDIMANFTLTLGLFYVGSGTYQIIHSSIVIWCAILSFLFLGRKLSRVQTLCVIGVCIGLYLSSLGVSQNSVTIIKSPMIFSSINISLTMLGLILTSFATFGSACVYVILDQLLTTIRVPNELPPSPAKALLIIDDMEKKNENSSNIFLIIISYLMLILASFFHNFSAYWVVKHLGNVTLGLLNSIRAIMVLELL</sequence>
<feature type="transmembrane region" description="Helical" evidence="1">
    <location>
        <begin position="132"/>
        <end position="150"/>
    </location>
</feature>
<dbReference type="GO" id="GO:0016020">
    <property type="term" value="C:membrane"/>
    <property type="evidence" value="ECO:0007669"/>
    <property type="project" value="InterPro"/>
</dbReference>
<protein>
    <submittedName>
        <fullName evidence="3">9598_t:CDS:1</fullName>
    </submittedName>
</protein>
<dbReference type="InterPro" id="IPR037185">
    <property type="entry name" value="EmrE-like"/>
</dbReference>
<accession>A0A9N9FWK4</accession>
<evidence type="ECO:0000313" key="3">
    <source>
        <dbReference type="EMBL" id="CAG8561317.1"/>
    </source>
</evidence>